<dbReference type="WormBase" id="Y49F6B.1b">
    <property type="protein sequence ID" value="CE54276"/>
    <property type="gene ID" value="WBGene00021714"/>
    <property type="gene designation" value="cyh-1"/>
</dbReference>
<dbReference type="InParanoid" id="A0A7R9SUL6"/>
<feature type="domain" description="Cyclin N-terminal" evidence="6">
    <location>
        <begin position="75"/>
        <end position="158"/>
    </location>
</feature>
<dbReference type="Pfam" id="PF16899">
    <property type="entry name" value="Cyclin_C_2"/>
    <property type="match status" value="1"/>
</dbReference>
<dbReference type="FunCoup" id="A0A7R9SUL6">
    <property type="interactions" value="2546"/>
</dbReference>
<evidence type="ECO:0000256" key="2">
    <source>
        <dbReference type="ARBA" id="ARBA00023127"/>
    </source>
</evidence>
<evidence type="ECO:0000259" key="6">
    <source>
        <dbReference type="Pfam" id="PF00134"/>
    </source>
</evidence>
<proteinExistence type="evidence at protein level"/>
<dbReference type="InterPro" id="IPR036915">
    <property type="entry name" value="Cyclin-like_sf"/>
</dbReference>
<feature type="region of interest" description="Disordered" evidence="5">
    <location>
        <begin position="318"/>
        <end position="337"/>
    </location>
</feature>
<dbReference type="RefSeq" id="NP_001379352.1">
    <property type="nucleotide sequence ID" value="NM_001393040.1"/>
</dbReference>
<dbReference type="FunFam" id="1.10.472.10:FF:000029">
    <property type="entry name" value="Cyclin h"/>
    <property type="match status" value="1"/>
</dbReference>
<dbReference type="InterPro" id="IPR043198">
    <property type="entry name" value="Cyclin/Ssn8"/>
</dbReference>
<dbReference type="KEGG" id="cel:CELE_Y49F6B.1"/>
<dbReference type="PANTHER" id="PTHR10026">
    <property type="entry name" value="CYCLIN"/>
    <property type="match status" value="1"/>
</dbReference>
<evidence type="ECO:0000256" key="1">
    <source>
        <dbReference type="ARBA" id="ARBA00008638"/>
    </source>
</evidence>
<evidence type="ECO:0000256" key="4">
    <source>
        <dbReference type="SAM" id="Coils"/>
    </source>
</evidence>
<dbReference type="GO" id="GO:0005634">
    <property type="term" value="C:nucleus"/>
    <property type="evidence" value="ECO:0000318"/>
    <property type="project" value="GO_Central"/>
</dbReference>
<evidence type="ECO:0007829" key="11">
    <source>
        <dbReference type="PeptideAtlas" id="A0A7R9SUL6"/>
    </source>
</evidence>
<evidence type="ECO:0000313" key="10">
    <source>
        <dbReference type="WormBase" id="Y49F6B.1b"/>
    </source>
</evidence>
<dbReference type="AGR" id="WB:WBGene00021714"/>
<dbReference type="GO" id="GO:0006357">
    <property type="term" value="P:regulation of transcription by RNA polymerase II"/>
    <property type="evidence" value="ECO:0007669"/>
    <property type="project" value="InterPro"/>
</dbReference>
<dbReference type="CDD" id="cd20525">
    <property type="entry name" value="CYCLIN_CCNH_rpt2"/>
    <property type="match status" value="1"/>
</dbReference>
<evidence type="ECO:0000313" key="8">
    <source>
        <dbReference type="EMBL" id="CAD8118623.1"/>
    </source>
</evidence>
<dbReference type="GO" id="GO:0006367">
    <property type="term" value="P:transcription initiation at RNA polymerase II promoter"/>
    <property type="evidence" value="ECO:0000318"/>
    <property type="project" value="GO_Central"/>
</dbReference>
<feature type="domain" description="Cyclin C-terminal" evidence="7">
    <location>
        <begin position="162"/>
        <end position="272"/>
    </location>
</feature>
<name>A0A7R9SUL6_CAEEL</name>
<dbReference type="CDD" id="cd20524">
    <property type="entry name" value="CYCLIN_CCNH_rpt1"/>
    <property type="match status" value="1"/>
</dbReference>
<organism evidence="8 9">
    <name type="scientific">Caenorhabditis elegans</name>
    <dbReference type="NCBI Taxonomy" id="6239"/>
    <lineage>
        <taxon>Eukaryota</taxon>
        <taxon>Metazoa</taxon>
        <taxon>Ecdysozoa</taxon>
        <taxon>Nematoda</taxon>
        <taxon>Chromadorea</taxon>
        <taxon>Rhabditida</taxon>
        <taxon>Rhabditina</taxon>
        <taxon>Rhabditomorpha</taxon>
        <taxon>Rhabditoidea</taxon>
        <taxon>Rhabditidae</taxon>
        <taxon>Peloderinae</taxon>
        <taxon>Caenorhabditis</taxon>
    </lineage>
</organism>
<comment type="similarity">
    <text evidence="1">Belongs to the cyclin family. Cyclin C subfamily.</text>
</comment>
<dbReference type="InterPro" id="IPR006671">
    <property type="entry name" value="Cyclin_N"/>
</dbReference>
<sequence length="337" mass="39575">MYATSTQKREWTYTPEKLAAMRLEINIKFRQKYESVMQPDELELFVTPEEELRMQRSIEDAALKFADKFRPHIWPSVKWTALAFFKRAFLVWVPSDTSIRMVMMACFYLAMKIDEFYITIEDFVKNMKSYSVGEPRQNAERILKLEPELMKILDYNLTVHCPYRPYEGHLMDMKTRMLLLNFDLESIRRDSMRFFQNALQTDVLLLYPPSQIALAAINFGLHAQVSGKSDEILREFLRKLIGIEEDSWAHRDARPEDLEKLEKTVTRVNQIMREVDRNFVAVTEQERENHKSQLARIQALIPALDERRKEQWLAGGGVGLMPGELAEQPVDSDDEIN</sequence>
<keyword evidence="4" id="KW-0175">Coiled coil</keyword>
<evidence type="ECO:0000313" key="9">
    <source>
        <dbReference type="Proteomes" id="UP000001940"/>
    </source>
</evidence>
<dbReference type="Proteomes" id="UP000001940">
    <property type="component" value="Chromosome II"/>
</dbReference>
<dbReference type="GeneID" id="190078"/>
<accession>A0A7R9SUL6</accession>
<feature type="coiled-coil region" evidence="4">
    <location>
        <begin position="258"/>
        <end position="300"/>
    </location>
</feature>
<dbReference type="Gene3D" id="1.10.472.10">
    <property type="entry name" value="Cyclin-like"/>
    <property type="match status" value="2"/>
</dbReference>
<dbReference type="FunFam" id="1.10.472.10:FF:000393">
    <property type="entry name" value="CYclin H"/>
    <property type="match status" value="1"/>
</dbReference>
<dbReference type="GO" id="GO:0070985">
    <property type="term" value="C:transcription factor TFIIK complex"/>
    <property type="evidence" value="ECO:0000318"/>
    <property type="project" value="GO_Central"/>
</dbReference>
<keyword evidence="3" id="KW-0131">Cell cycle</keyword>
<dbReference type="AlphaFoldDB" id="A0A7R9SUL6"/>
<dbReference type="OrthoDB" id="340962at2759"/>
<protein>
    <submittedName>
        <fullName evidence="8">Cyclin-H</fullName>
    </submittedName>
</protein>
<evidence type="ECO:0000256" key="3">
    <source>
        <dbReference type="ARBA" id="ARBA00023306"/>
    </source>
</evidence>
<dbReference type="EMBL" id="BX284602">
    <property type="protein sequence ID" value="CAD8118623.1"/>
    <property type="molecule type" value="Genomic_DNA"/>
</dbReference>
<evidence type="ECO:0000259" key="7">
    <source>
        <dbReference type="Pfam" id="PF16899"/>
    </source>
</evidence>
<dbReference type="SUPFAM" id="SSF47954">
    <property type="entry name" value="Cyclin-like"/>
    <property type="match status" value="2"/>
</dbReference>
<dbReference type="Pfam" id="PF00134">
    <property type="entry name" value="Cyclin_N"/>
    <property type="match status" value="1"/>
</dbReference>
<dbReference type="SMR" id="A0A7R9SUL6"/>
<keyword evidence="2" id="KW-0195">Cyclin</keyword>
<dbReference type="GO" id="GO:0016538">
    <property type="term" value="F:cyclin-dependent protein serine/threonine kinase regulator activity"/>
    <property type="evidence" value="ECO:0000318"/>
    <property type="project" value="GO_Central"/>
</dbReference>
<gene>
    <name evidence="8 10" type="primary">cyh-1</name>
    <name evidence="8" type="ORF">CELE_Y49F6B.1</name>
    <name evidence="10" type="ORF">Y49F6B.1</name>
</gene>
<reference evidence="8 9" key="1">
    <citation type="journal article" date="1998" name="Science">
        <title>Genome sequence of the nematode C. elegans: a platform for investigating biology.</title>
        <authorList>
            <consortium name="The C. elegans sequencing consortium"/>
            <person name="Sulson J.E."/>
            <person name="Waterston R."/>
        </authorList>
    </citation>
    <scope>NUCLEOTIDE SEQUENCE [LARGE SCALE GENOMIC DNA]</scope>
    <source>
        <strain evidence="8 9">Bristol N2</strain>
    </source>
</reference>
<dbReference type="InterPro" id="IPR031658">
    <property type="entry name" value="Cyclin_C_2"/>
</dbReference>
<keyword evidence="11" id="KW-1267">Proteomics identification</keyword>
<keyword evidence="9" id="KW-1185">Reference proteome</keyword>
<evidence type="ECO:0000256" key="5">
    <source>
        <dbReference type="SAM" id="MobiDB-lite"/>
    </source>
</evidence>
<dbReference type="CTD" id="190078"/>